<proteinExistence type="predicted"/>
<keyword evidence="1" id="KW-0472">Membrane</keyword>
<organism evidence="2 3">
    <name type="scientific">Clostridium perfringens</name>
    <dbReference type="NCBI Taxonomy" id="1502"/>
    <lineage>
        <taxon>Bacteria</taxon>
        <taxon>Bacillati</taxon>
        <taxon>Bacillota</taxon>
        <taxon>Clostridia</taxon>
        <taxon>Eubacteriales</taxon>
        <taxon>Clostridiaceae</taxon>
        <taxon>Clostridium</taxon>
    </lineage>
</organism>
<accession>A0A2X3BX98</accession>
<keyword evidence="1" id="KW-0812">Transmembrane</keyword>
<gene>
    <name evidence="2" type="ORF">NCTC8081_00415</name>
</gene>
<evidence type="ECO:0000313" key="3">
    <source>
        <dbReference type="Proteomes" id="UP000250234"/>
    </source>
</evidence>
<dbReference type="AlphaFoldDB" id="A0A2X3BX98"/>
<reference evidence="2 3" key="1">
    <citation type="submission" date="2018-06" db="EMBL/GenBank/DDBJ databases">
        <authorList>
            <consortium name="Pathogen Informatics"/>
            <person name="Doyle S."/>
        </authorList>
    </citation>
    <scope>NUCLEOTIDE SEQUENCE [LARGE SCALE GENOMIC DNA]</scope>
    <source>
        <strain evidence="2 3">NCTC8081</strain>
    </source>
</reference>
<dbReference type="Proteomes" id="UP000250234">
    <property type="component" value="Unassembled WGS sequence"/>
</dbReference>
<feature type="transmembrane region" description="Helical" evidence="1">
    <location>
        <begin position="89"/>
        <end position="108"/>
    </location>
</feature>
<evidence type="ECO:0000313" key="2">
    <source>
        <dbReference type="EMBL" id="SQC06317.1"/>
    </source>
</evidence>
<sequence length="112" mass="13645">MNEQVLRLILMICICITFLAFEEMNFYDYLSRNIDGKKFNKIMSISVILTFISSLYSIWNLNYIFIYVFELIMLKTLIILLIKKEWKRAIYFSIRNAIYVFVLYEIYITKYL</sequence>
<dbReference type="EMBL" id="UAWO01000002">
    <property type="protein sequence ID" value="SQC06317.1"/>
    <property type="molecule type" value="Genomic_DNA"/>
</dbReference>
<protein>
    <submittedName>
        <fullName evidence="2">Uncharacterized protein</fullName>
    </submittedName>
</protein>
<keyword evidence="1" id="KW-1133">Transmembrane helix</keyword>
<feature type="transmembrane region" description="Helical" evidence="1">
    <location>
        <begin position="39"/>
        <end position="58"/>
    </location>
</feature>
<name>A0A2X3BX98_CLOPF</name>
<evidence type="ECO:0000256" key="1">
    <source>
        <dbReference type="SAM" id="Phobius"/>
    </source>
</evidence>
<feature type="transmembrane region" description="Helical" evidence="1">
    <location>
        <begin position="6"/>
        <end position="27"/>
    </location>
</feature>
<feature type="transmembrane region" description="Helical" evidence="1">
    <location>
        <begin position="64"/>
        <end position="82"/>
    </location>
</feature>
<dbReference type="RefSeq" id="WP_111945196.1">
    <property type="nucleotide sequence ID" value="NZ_CATNYA010000056.1"/>
</dbReference>